<organism evidence="2 3">
    <name type="scientific">Roridomyces roridus</name>
    <dbReference type="NCBI Taxonomy" id="1738132"/>
    <lineage>
        <taxon>Eukaryota</taxon>
        <taxon>Fungi</taxon>
        <taxon>Dikarya</taxon>
        <taxon>Basidiomycota</taxon>
        <taxon>Agaricomycotina</taxon>
        <taxon>Agaricomycetes</taxon>
        <taxon>Agaricomycetidae</taxon>
        <taxon>Agaricales</taxon>
        <taxon>Marasmiineae</taxon>
        <taxon>Mycenaceae</taxon>
        <taxon>Roridomyces</taxon>
    </lineage>
</organism>
<reference evidence="2" key="1">
    <citation type="submission" date="2023-03" db="EMBL/GenBank/DDBJ databases">
        <title>Massive genome expansion in bonnet fungi (Mycena s.s.) driven by repeated elements and novel gene families across ecological guilds.</title>
        <authorList>
            <consortium name="Lawrence Berkeley National Laboratory"/>
            <person name="Harder C.B."/>
            <person name="Miyauchi S."/>
            <person name="Viragh M."/>
            <person name="Kuo A."/>
            <person name="Thoen E."/>
            <person name="Andreopoulos B."/>
            <person name="Lu D."/>
            <person name="Skrede I."/>
            <person name="Drula E."/>
            <person name="Henrissat B."/>
            <person name="Morin E."/>
            <person name="Kohler A."/>
            <person name="Barry K."/>
            <person name="LaButti K."/>
            <person name="Morin E."/>
            <person name="Salamov A."/>
            <person name="Lipzen A."/>
            <person name="Mereny Z."/>
            <person name="Hegedus B."/>
            <person name="Baldrian P."/>
            <person name="Stursova M."/>
            <person name="Weitz H."/>
            <person name="Taylor A."/>
            <person name="Grigoriev I.V."/>
            <person name="Nagy L.G."/>
            <person name="Martin F."/>
            <person name="Kauserud H."/>
        </authorList>
    </citation>
    <scope>NUCLEOTIDE SEQUENCE</scope>
    <source>
        <strain evidence="2">9284</strain>
    </source>
</reference>
<dbReference type="EMBL" id="JARKIF010000025">
    <property type="protein sequence ID" value="KAJ7614998.1"/>
    <property type="molecule type" value="Genomic_DNA"/>
</dbReference>
<name>A0AAD7B9X9_9AGAR</name>
<sequence>MFSKLLAVFALLAASNAAVLQRTDPDPKCTIKLTYESAADNELVTVNYEVASDTCTPVQQAFKPYMLLTATAVTTDCPGQVVYVYSATEFHVSHCTEAGQEFTKLKFLTGFAFAPHKSK</sequence>
<evidence type="ECO:0000313" key="2">
    <source>
        <dbReference type="EMBL" id="KAJ7614998.1"/>
    </source>
</evidence>
<dbReference type="AlphaFoldDB" id="A0AAD7B9X9"/>
<keyword evidence="1" id="KW-0732">Signal</keyword>
<protein>
    <recommendedName>
        <fullName evidence="4">AA1-like domain-containing protein</fullName>
    </recommendedName>
</protein>
<gene>
    <name evidence="2" type="ORF">FB45DRAFT_1008583</name>
</gene>
<keyword evidence="3" id="KW-1185">Reference proteome</keyword>
<evidence type="ECO:0008006" key="4">
    <source>
        <dbReference type="Google" id="ProtNLM"/>
    </source>
</evidence>
<feature type="chain" id="PRO_5042244094" description="AA1-like domain-containing protein" evidence="1">
    <location>
        <begin position="18"/>
        <end position="119"/>
    </location>
</feature>
<evidence type="ECO:0000256" key="1">
    <source>
        <dbReference type="SAM" id="SignalP"/>
    </source>
</evidence>
<feature type="signal peptide" evidence="1">
    <location>
        <begin position="1"/>
        <end position="17"/>
    </location>
</feature>
<dbReference type="Proteomes" id="UP001221142">
    <property type="component" value="Unassembled WGS sequence"/>
</dbReference>
<evidence type="ECO:0000313" key="3">
    <source>
        <dbReference type="Proteomes" id="UP001221142"/>
    </source>
</evidence>
<comment type="caution">
    <text evidence="2">The sequence shown here is derived from an EMBL/GenBank/DDBJ whole genome shotgun (WGS) entry which is preliminary data.</text>
</comment>
<accession>A0AAD7B9X9</accession>
<proteinExistence type="predicted"/>